<evidence type="ECO:0000256" key="3">
    <source>
        <dbReference type="ARBA" id="ARBA00022989"/>
    </source>
</evidence>
<comment type="caution">
    <text evidence="8">The sequence shown here is derived from an EMBL/GenBank/DDBJ whole genome shotgun (WGS) entry which is preliminary data.</text>
</comment>
<sequence>MTITTRYLTLNGLRWLPVGLMIPVTVLLAQERGLSLAQIGLVTAAQGFVVLGLELPTGGLADTLGRRPVLLLAAVINLISLALLVGATSFWMFVLVFALQGVFRALDSGPLDSWYVDAVLAEDPDARFETGLGRAGVVVGCAIGGGALLAGGLVALDPFPAVSALTAPMVAAVALQAVTVAAILLLLREPRTATADRPPVAASLRAVPAVIADATRLLRRSRVLTALVAVELFWAFGMMTFEIFFPVRLAQLVGSADTAGTIMGPAGSVAWLASAAGAALVPLLVRRLGPARSGVTLQLGQALAVVAMGLFAGPAGALGAYLVCYALHGAVNPVFKGLLHRQSDAGNRTTVASLASMAAQPAGAAGSIVLAAIADATSVRTAILAGAIPLAAAALCYLAARHTPPVTAPGPAGEPGPADEPVPAGERGPRG</sequence>
<dbReference type="AlphaFoldDB" id="A0AAE3ZN57"/>
<feature type="transmembrane region" description="Helical" evidence="6">
    <location>
        <begin position="223"/>
        <end position="245"/>
    </location>
</feature>
<dbReference type="PANTHER" id="PTHR23530:SF1">
    <property type="entry name" value="PERMEASE, MAJOR FACILITATOR SUPERFAMILY-RELATED"/>
    <property type="match status" value="1"/>
</dbReference>
<dbReference type="InterPro" id="IPR011701">
    <property type="entry name" value="MFS"/>
</dbReference>
<evidence type="ECO:0000256" key="6">
    <source>
        <dbReference type="SAM" id="Phobius"/>
    </source>
</evidence>
<keyword evidence="4 6" id="KW-0472">Membrane</keyword>
<accession>A0AAE3ZN57</accession>
<dbReference type="PANTHER" id="PTHR23530">
    <property type="entry name" value="TRANSPORT PROTEIN-RELATED"/>
    <property type="match status" value="1"/>
</dbReference>
<dbReference type="GO" id="GO:0022857">
    <property type="term" value="F:transmembrane transporter activity"/>
    <property type="evidence" value="ECO:0007669"/>
    <property type="project" value="InterPro"/>
</dbReference>
<organism evidence="8 9">
    <name type="scientific">Catenuloplanes niger</name>
    <dbReference type="NCBI Taxonomy" id="587534"/>
    <lineage>
        <taxon>Bacteria</taxon>
        <taxon>Bacillati</taxon>
        <taxon>Actinomycetota</taxon>
        <taxon>Actinomycetes</taxon>
        <taxon>Micromonosporales</taxon>
        <taxon>Micromonosporaceae</taxon>
        <taxon>Catenuloplanes</taxon>
    </lineage>
</organism>
<evidence type="ECO:0000313" key="8">
    <source>
        <dbReference type="EMBL" id="MDR7321695.1"/>
    </source>
</evidence>
<evidence type="ECO:0000256" key="4">
    <source>
        <dbReference type="ARBA" id="ARBA00023136"/>
    </source>
</evidence>
<feature type="domain" description="Major facilitator superfamily (MFS) profile" evidence="7">
    <location>
        <begin position="1"/>
        <end position="404"/>
    </location>
</feature>
<dbReference type="Gene3D" id="1.20.1250.20">
    <property type="entry name" value="MFS general substrate transporter like domains"/>
    <property type="match status" value="1"/>
</dbReference>
<feature type="transmembrane region" description="Helical" evidence="6">
    <location>
        <begin position="381"/>
        <end position="400"/>
    </location>
</feature>
<feature type="transmembrane region" description="Helical" evidence="6">
    <location>
        <begin position="12"/>
        <end position="29"/>
    </location>
</feature>
<comment type="subcellular location">
    <subcellularLocation>
        <location evidence="1">Cell membrane</location>
        <topology evidence="1">Multi-pass membrane protein</topology>
    </subcellularLocation>
</comment>
<gene>
    <name evidence="8" type="ORF">J2S44_001945</name>
</gene>
<evidence type="ECO:0000256" key="2">
    <source>
        <dbReference type="ARBA" id="ARBA00022692"/>
    </source>
</evidence>
<feature type="transmembrane region" description="Helical" evidence="6">
    <location>
        <begin position="69"/>
        <end position="99"/>
    </location>
</feature>
<dbReference type="GO" id="GO:0005886">
    <property type="term" value="C:plasma membrane"/>
    <property type="evidence" value="ECO:0007669"/>
    <property type="project" value="UniProtKB-SubCell"/>
</dbReference>
<feature type="transmembrane region" description="Helical" evidence="6">
    <location>
        <begin position="162"/>
        <end position="187"/>
    </location>
</feature>
<reference evidence="8 9" key="1">
    <citation type="submission" date="2023-07" db="EMBL/GenBank/DDBJ databases">
        <title>Sequencing the genomes of 1000 actinobacteria strains.</title>
        <authorList>
            <person name="Klenk H.-P."/>
        </authorList>
    </citation>
    <scope>NUCLEOTIDE SEQUENCE [LARGE SCALE GENOMIC DNA]</scope>
    <source>
        <strain evidence="8 9">DSM 44711</strain>
    </source>
</reference>
<feature type="transmembrane region" description="Helical" evidence="6">
    <location>
        <begin position="305"/>
        <end position="331"/>
    </location>
</feature>
<proteinExistence type="predicted"/>
<keyword evidence="3 6" id="KW-1133">Transmembrane helix</keyword>
<keyword evidence="2 6" id="KW-0812">Transmembrane</keyword>
<feature type="transmembrane region" description="Helical" evidence="6">
    <location>
        <begin position="265"/>
        <end position="285"/>
    </location>
</feature>
<protein>
    <submittedName>
        <fullName evidence="8">MFS family permease</fullName>
    </submittedName>
</protein>
<evidence type="ECO:0000313" key="9">
    <source>
        <dbReference type="Proteomes" id="UP001183629"/>
    </source>
</evidence>
<dbReference type="EMBL" id="JAVDYC010000001">
    <property type="protein sequence ID" value="MDR7321695.1"/>
    <property type="molecule type" value="Genomic_DNA"/>
</dbReference>
<evidence type="ECO:0000256" key="1">
    <source>
        <dbReference type="ARBA" id="ARBA00004651"/>
    </source>
</evidence>
<evidence type="ECO:0000259" key="7">
    <source>
        <dbReference type="PROSITE" id="PS50850"/>
    </source>
</evidence>
<dbReference type="Pfam" id="PF07690">
    <property type="entry name" value="MFS_1"/>
    <property type="match status" value="1"/>
</dbReference>
<name>A0AAE3ZN57_9ACTN</name>
<keyword evidence="9" id="KW-1185">Reference proteome</keyword>
<dbReference type="RefSeq" id="WP_310410883.1">
    <property type="nucleotide sequence ID" value="NZ_JAVDYC010000001.1"/>
</dbReference>
<dbReference type="PROSITE" id="PS50850">
    <property type="entry name" value="MFS"/>
    <property type="match status" value="1"/>
</dbReference>
<dbReference type="InterPro" id="IPR053160">
    <property type="entry name" value="MFS_DHA3_Transporter"/>
</dbReference>
<dbReference type="SUPFAM" id="SSF103473">
    <property type="entry name" value="MFS general substrate transporter"/>
    <property type="match status" value="1"/>
</dbReference>
<feature type="transmembrane region" description="Helical" evidence="6">
    <location>
        <begin position="135"/>
        <end position="156"/>
    </location>
</feature>
<feature type="region of interest" description="Disordered" evidence="5">
    <location>
        <begin position="407"/>
        <end position="431"/>
    </location>
</feature>
<dbReference type="InterPro" id="IPR020846">
    <property type="entry name" value="MFS_dom"/>
</dbReference>
<dbReference type="Proteomes" id="UP001183629">
    <property type="component" value="Unassembled WGS sequence"/>
</dbReference>
<feature type="compositionally biased region" description="Pro residues" evidence="5">
    <location>
        <begin position="407"/>
        <end position="420"/>
    </location>
</feature>
<evidence type="ECO:0000256" key="5">
    <source>
        <dbReference type="SAM" id="MobiDB-lite"/>
    </source>
</evidence>
<dbReference type="InterPro" id="IPR036259">
    <property type="entry name" value="MFS_trans_sf"/>
</dbReference>